<dbReference type="OMA" id="RRTQDCD"/>
<dbReference type="EMBL" id="ACVC01000201">
    <property type="protein sequence ID" value="EFO61897.1"/>
    <property type="molecule type" value="Genomic_DNA"/>
</dbReference>
<accession>E1F6Q2</accession>
<evidence type="ECO:0000313" key="2">
    <source>
        <dbReference type="EMBL" id="EFO61897.1"/>
    </source>
</evidence>
<evidence type="ECO:0000256" key="1">
    <source>
        <dbReference type="SAM" id="MobiDB-lite"/>
    </source>
</evidence>
<name>E1F6Q2_GIAIA</name>
<evidence type="ECO:0000313" key="3">
    <source>
        <dbReference type="Proteomes" id="UP000008974"/>
    </source>
</evidence>
<dbReference type="Proteomes" id="UP000008974">
    <property type="component" value="Unassembled WGS sequence"/>
</dbReference>
<sequence>MPIFTVEGEQYAVWNEAAQQKLRTYSLSECNSHLQLARSGRMTNSKQTKDQQETRAQGQLSTTPDATQELRKQVTGKHGMALGPVGGFDVLSKHWESYLRELNPVQCDRKVTQFTSLFSHMSYYKRNTTRLFVGSCIHGLLSGYTVVISGLYDDRNLIESLTTLLRSNALNQLSYLALNTPWVETKQENFCLELEKIGVHLSTRDDVSYTTKESALESDLISRPDSAYNPNVGTATSGYIGLDAHQVSKLLEGQGLAETGVTGEYRFTTVEELTKKNHQPSVVVTINLGTNAGLASSLVNLLMTLFRTKSYQKELAERLRLFKQLEGVFLLPFASHSVLQNIWQYLQVLAIEFITQYLHLHNLSISDLLQEQNDISNFQNDRARTFESIQTLCLIEFLPLIVSKKTIKDKISELMTVLPCVKLPKYVHIQLDCSGLPIQTLVTSTKQPCLTSLLTLLLAIPQVTVSIKQSSLSRLRVLSPADHSRFHIKYIRALSLYDTYSSTIEELNERVRNTIASMNENSLIQKVIKEKTMNDELQNESLFRALNLEGDSPKDVTDRNIAQIGLILNHLSMKSKARIALRHLLELQEQKMKINGHNLKSTELATDNDSICVEELKESLLDTTQNKSAIILAGQTLESILAIFLDTGSILDGGINKSGSGARASKVRMESPLRRTQDCDMVGLYVVCTYTGIITVLDMMDTQN</sequence>
<dbReference type="AlphaFoldDB" id="E1F6Q2"/>
<protein>
    <submittedName>
        <fullName evidence="2">Uncharacterized protein</fullName>
    </submittedName>
</protein>
<organism evidence="2 3">
    <name type="scientific">Giardia intestinalis (strain P15)</name>
    <name type="common">Giardia lamblia</name>
    <dbReference type="NCBI Taxonomy" id="658858"/>
    <lineage>
        <taxon>Eukaryota</taxon>
        <taxon>Metamonada</taxon>
        <taxon>Diplomonadida</taxon>
        <taxon>Hexamitidae</taxon>
        <taxon>Giardiinae</taxon>
        <taxon>Giardia</taxon>
    </lineage>
</organism>
<reference evidence="2 3" key="1">
    <citation type="journal article" date="2010" name="BMC Genomics">
        <title>Genome analysis and comparative genomics of a Giardia intestinalis assemblage E isolate.</title>
        <authorList>
            <person name="Jerlstrom-Hultqvist J."/>
            <person name="Franzen O."/>
            <person name="Ankarklev J."/>
            <person name="Xu F."/>
            <person name="Nohynkova E."/>
            <person name="Andersson J.O."/>
            <person name="Svard S.G."/>
            <person name="Andersson B."/>
        </authorList>
    </citation>
    <scope>NUCLEOTIDE SEQUENCE [LARGE SCALE GENOMIC DNA]</scope>
    <source>
        <strain evidence="2 3">P15</strain>
    </source>
</reference>
<dbReference type="VEuPathDB" id="GiardiaDB:GLP15_3011"/>
<gene>
    <name evidence="2" type="ORF">GLP15_3011</name>
</gene>
<comment type="caution">
    <text evidence="2">The sequence shown here is derived from an EMBL/GenBank/DDBJ whole genome shotgun (WGS) entry which is preliminary data.</text>
</comment>
<proteinExistence type="predicted"/>
<feature type="compositionally biased region" description="Polar residues" evidence="1">
    <location>
        <begin position="54"/>
        <end position="65"/>
    </location>
</feature>
<feature type="region of interest" description="Disordered" evidence="1">
    <location>
        <begin position="38"/>
        <end position="65"/>
    </location>
</feature>
<dbReference type="OrthoDB" id="10256031at2759"/>